<dbReference type="InterPro" id="IPR041677">
    <property type="entry name" value="DNA2/NAM7_AAA_11"/>
</dbReference>
<dbReference type="InterPro" id="IPR050534">
    <property type="entry name" value="Coronavir_polyprotein_1ab"/>
</dbReference>
<feature type="coiled-coil region" evidence="6">
    <location>
        <begin position="757"/>
        <end position="791"/>
    </location>
</feature>
<evidence type="ECO:0000256" key="1">
    <source>
        <dbReference type="ARBA" id="ARBA00007913"/>
    </source>
</evidence>
<evidence type="ECO:0000256" key="2">
    <source>
        <dbReference type="ARBA" id="ARBA00022741"/>
    </source>
</evidence>
<evidence type="ECO:0000313" key="8">
    <source>
        <dbReference type="EMBL" id="MBD7984789.1"/>
    </source>
</evidence>
<protein>
    <submittedName>
        <fullName evidence="8">AAA family ATPase</fullName>
    </submittedName>
</protein>
<keyword evidence="5" id="KW-0067">ATP-binding</keyword>
<comment type="similarity">
    <text evidence="1">Belongs to the DNA2/NAM7 helicase family.</text>
</comment>
<keyword evidence="4" id="KW-0347">Helicase</keyword>
<organism evidence="8 9">
    <name type="scientific">Sporosarcina quadrami</name>
    <dbReference type="NCBI Taxonomy" id="2762234"/>
    <lineage>
        <taxon>Bacteria</taxon>
        <taxon>Bacillati</taxon>
        <taxon>Bacillota</taxon>
        <taxon>Bacilli</taxon>
        <taxon>Bacillales</taxon>
        <taxon>Caryophanaceae</taxon>
        <taxon>Sporosarcina</taxon>
    </lineage>
</organism>
<evidence type="ECO:0000256" key="5">
    <source>
        <dbReference type="ARBA" id="ARBA00022840"/>
    </source>
</evidence>
<evidence type="ECO:0000256" key="6">
    <source>
        <dbReference type="SAM" id="Coils"/>
    </source>
</evidence>
<reference evidence="8 9" key="1">
    <citation type="submission" date="2020-08" db="EMBL/GenBank/DDBJ databases">
        <title>A Genomic Blueprint of the Chicken Gut Microbiome.</title>
        <authorList>
            <person name="Gilroy R."/>
            <person name="Ravi A."/>
            <person name="Getino M."/>
            <person name="Pursley I."/>
            <person name="Horton D.L."/>
            <person name="Alikhan N.-F."/>
            <person name="Baker D."/>
            <person name="Gharbi K."/>
            <person name="Hall N."/>
            <person name="Watson M."/>
            <person name="Adriaenssens E.M."/>
            <person name="Foster-Nyarko E."/>
            <person name="Jarju S."/>
            <person name="Secka A."/>
            <person name="Antonio M."/>
            <person name="Oren A."/>
            <person name="Chaudhuri R."/>
            <person name="La Ragione R.M."/>
            <person name="Hildebrand F."/>
            <person name="Pallen M.J."/>
        </authorList>
    </citation>
    <scope>NUCLEOTIDE SEQUENCE [LARGE SCALE GENOMIC DNA]</scope>
    <source>
        <strain evidence="8 9">Sa2YVA2</strain>
    </source>
</reference>
<evidence type="ECO:0000259" key="7">
    <source>
        <dbReference type="SMART" id="SM00382"/>
    </source>
</evidence>
<evidence type="ECO:0000256" key="4">
    <source>
        <dbReference type="ARBA" id="ARBA00022806"/>
    </source>
</evidence>
<accession>A0ABR8U9S2</accession>
<sequence>MEKMEIMHCRLDLTTRAKKEIGNWVTDEYALFSKQDSFAVYIEKLPAKQDNMTFSFYFDPQGNPQLATLLNERVAVLECVYKNEGFLATSFRVKGRKEPVRTNRRLGVRLALAVNRRTGTPMPIQLYTSLRELPIAQERSEYVEKRIASWEGYLRIEEKNADVADVTIQFSNPVLNESFSVLTITCHGLEGKQWRSIQGFSAKINGSNSDIGHVADTNRNKRNVKIELSRKSQLLARQGSLLPKQTGEMTFSNFAELSQIRRLRKGFKDLQDGFAANANLEKVLFEERPVVQITNKKLELDFHHPLNEYQQAAVTGAMSANDLYVIQGPPGTGKTTVISELCHQLMKAGQRTLVASQSNLAVDNALGRLLADPGIRILRYGRTESIEEEGKRFIEENVALHWRDETLAAVNEQREQRADRENVLKLELAQLETQKTQLAAEITVVEQQIANKHEAQKQHRENSQKLKLLKQQQTDLQESLKELRTSQQRLNDDFEQATNKINRLESELESTRILPNERVEMDANEHELLTQRNRIRYFQTVEAIGYAEMEIRRLMEETNEKPSAYDQYPRFLEQLPSIRKLQELEELFEASQLEPSLTATLEMNALRRLRVEIKDGTYPYELLEWREVADRLEKGIRHAETLLRTNQYAIEKVGSKKEDKYKTPEEMHEMLDKIGKFFILPATKTTLAMPQGPEKSRLLDRLAENLAYLNGKASEVAAQSTIIKTASDREAAARFSSLKNEIKEEMELDILQFESKQAAVQSIIDGHQEELRRLKDESDTLAELVDEHTDQVEVETRIVQLEHVKATFDKRVKAAEVLEEAMNVCKEQATGISTQLELVEQSLLVEIDKENVISSDIGVLDGEQEKLLVIVQSEPKKRLEEITKLITVASEKEETIQKEISQLPIAQALQDEWSEMLASASDFDLDEIRKLYVKHANVIGTTCVASARKDFMEEYPSFDVVIIDEVSKATPPELLLPMLKGKKIILVGDHHQLPPLVGRETMEEFIEEIKDPAEKEVLRGMLKESLFERLFRSLPKQNKMMLGIQYRMHEKIMSTIAPFYTEGDYRLQCGLPDSDAARDHLLSSAHIRRDNHLLWFDMPNEPAYFEAQVKGGTSLYNEAELNRISELLTELDCAVDEAKQDGRLGADKKKSVGVISFYGEQVKRIDRLIEQEVMPNHLHCRTGSVDKFQGMEMDIIILSFVRNHDQPSGTIGFAEDYRRLNVALSRARELLIIVGSADMFMKRPKRIATREMYGQLVERVKAQGGFMDLAAISVGGEE</sequence>
<dbReference type="PANTHER" id="PTHR43788">
    <property type="entry name" value="DNA2/NAM7 HELICASE FAMILY MEMBER"/>
    <property type="match status" value="1"/>
</dbReference>
<dbReference type="CDD" id="cd18808">
    <property type="entry name" value="SF1_C_Upf1"/>
    <property type="match status" value="1"/>
</dbReference>
<dbReference type="SMART" id="SM00382">
    <property type="entry name" value="AAA"/>
    <property type="match status" value="1"/>
</dbReference>
<dbReference type="Proteomes" id="UP000626786">
    <property type="component" value="Unassembled WGS sequence"/>
</dbReference>
<gene>
    <name evidence="8" type="ORF">H9649_09360</name>
</gene>
<dbReference type="Pfam" id="PF13086">
    <property type="entry name" value="AAA_11"/>
    <property type="match status" value="2"/>
</dbReference>
<evidence type="ECO:0000256" key="3">
    <source>
        <dbReference type="ARBA" id="ARBA00022801"/>
    </source>
</evidence>
<proteinExistence type="inferred from homology"/>
<dbReference type="Pfam" id="PF13087">
    <property type="entry name" value="AAA_12"/>
    <property type="match status" value="1"/>
</dbReference>
<keyword evidence="3" id="KW-0378">Hydrolase</keyword>
<dbReference type="SUPFAM" id="SSF52540">
    <property type="entry name" value="P-loop containing nucleoside triphosphate hydrolases"/>
    <property type="match status" value="1"/>
</dbReference>
<dbReference type="EMBL" id="JACSQN010000007">
    <property type="protein sequence ID" value="MBD7984789.1"/>
    <property type="molecule type" value="Genomic_DNA"/>
</dbReference>
<keyword evidence="6" id="KW-0175">Coiled coil</keyword>
<dbReference type="InterPro" id="IPR047187">
    <property type="entry name" value="SF1_C_Upf1"/>
</dbReference>
<feature type="domain" description="AAA+ ATPase" evidence="7">
    <location>
        <begin position="320"/>
        <end position="1013"/>
    </location>
</feature>
<dbReference type="Gene3D" id="3.40.50.300">
    <property type="entry name" value="P-loop containing nucleotide triphosphate hydrolases"/>
    <property type="match status" value="3"/>
</dbReference>
<dbReference type="InterPro" id="IPR027417">
    <property type="entry name" value="P-loop_NTPase"/>
</dbReference>
<evidence type="ECO:0000313" key="9">
    <source>
        <dbReference type="Proteomes" id="UP000626786"/>
    </source>
</evidence>
<dbReference type="PANTHER" id="PTHR43788:SF8">
    <property type="entry name" value="DNA-BINDING PROTEIN SMUBP-2"/>
    <property type="match status" value="1"/>
</dbReference>
<dbReference type="CDD" id="cd17934">
    <property type="entry name" value="DEXXQc_Upf1-like"/>
    <property type="match status" value="1"/>
</dbReference>
<dbReference type="InterPro" id="IPR041679">
    <property type="entry name" value="DNA2/NAM7-like_C"/>
</dbReference>
<keyword evidence="9" id="KW-1185">Reference proteome</keyword>
<feature type="coiled-coil region" evidence="6">
    <location>
        <begin position="421"/>
        <end position="514"/>
    </location>
</feature>
<dbReference type="InterPro" id="IPR003593">
    <property type="entry name" value="AAA+_ATPase"/>
</dbReference>
<keyword evidence="2" id="KW-0547">Nucleotide-binding</keyword>
<comment type="caution">
    <text evidence="8">The sequence shown here is derived from an EMBL/GenBank/DDBJ whole genome shotgun (WGS) entry which is preliminary data.</text>
</comment>
<name>A0ABR8U9S2_9BACL</name>